<reference evidence="4 5" key="1">
    <citation type="submission" date="2019-12" db="EMBL/GenBank/DDBJ databases">
        <title>Spirosoma sp. HMF4905 genome sequencing and assembly.</title>
        <authorList>
            <person name="Kang H."/>
            <person name="Cha I."/>
            <person name="Kim H."/>
            <person name="Joh K."/>
        </authorList>
    </citation>
    <scope>NUCLEOTIDE SEQUENCE [LARGE SCALE GENOMIC DNA]</scope>
    <source>
        <strain evidence="4 5">HMF4905</strain>
    </source>
</reference>
<dbReference type="PANTHER" id="PTHR30007:SF0">
    <property type="entry name" value="TRANSPOSASE"/>
    <property type="match status" value="1"/>
</dbReference>
<keyword evidence="1" id="KW-1133">Transmembrane helix</keyword>
<evidence type="ECO:0000259" key="3">
    <source>
        <dbReference type="Pfam" id="PF13340"/>
    </source>
</evidence>
<feature type="transmembrane region" description="Helical" evidence="1">
    <location>
        <begin position="256"/>
        <end position="272"/>
    </location>
</feature>
<dbReference type="GO" id="GO:0004803">
    <property type="term" value="F:transposase activity"/>
    <property type="evidence" value="ECO:0007669"/>
    <property type="project" value="InterPro"/>
</dbReference>
<dbReference type="Pfam" id="PF01609">
    <property type="entry name" value="DDE_Tnp_1"/>
    <property type="match status" value="1"/>
</dbReference>
<keyword evidence="1" id="KW-0472">Membrane</keyword>
<dbReference type="GO" id="GO:0003677">
    <property type="term" value="F:DNA binding"/>
    <property type="evidence" value="ECO:0007669"/>
    <property type="project" value="InterPro"/>
</dbReference>
<dbReference type="Pfam" id="PF13340">
    <property type="entry name" value="DUF4096"/>
    <property type="match status" value="1"/>
</dbReference>
<evidence type="ECO:0000259" key="2">
    <source>
        <dbReference type="Pfam" id="PF01609"/>
    </source>
</evidence>
<dbReference type="EMBL" id="WPIN01000013">
    <property type="protein sequence ID" value="MVM34016.1"/>
    <property type="molecule type" value="Genomic_DNA"/>
</dbReference>
<evidence type="ECO:0000313" key="4">
    <source>
        <dbReference type="EMBL" id="MVM34016.1"/>
    </source>
</evidence>
<protein>
    <submittedName>
        <fullName evidence="4">Transposase</fullName>
    </submittedName>
</protein>
<accession>A0A7K1SK92</accession>
<dbReference type="RefSeq" id="WP_157588721.1">
    <property type="nucleotide sequence ID" value="NZ_WPIN01000013.1"/>
</dbReference>
<proteinExistence type="predicted"/>
<keyword evidence="1" id="KW-0812">Transmembrane</keyword>
<dbReference type="Proteomes" id="UP000436006">
    <property type="component" value="Unassembled WGS sequence"/>
</dbReference>
<evidence type="ECO:0000256" key="1">
    <source>
        <dbReference type="SAM" id="Phobius"/>
    </source>
</evidence>
<feature type="domain" description="Transposase IS4-like" evidence="2">
    <location>
        <begin position="99"/>
        <end position="268"/>
    </location>
</feature>
<dbReference type="GO" id="GO:0006313">
    <property type="term" value="P:DNA transposition"/>
    <property type="evidence" value="ECO:0007669"/>
    <property type="project" value="InterPro"/>
</dbReference>
<gene>
    <name evidence="4" type="ORF">GO755_28540</name>
</gene>
<dbReference type="InterPro" id="IPR002559">
    <property type="entry name" value="Transposase_11"/>
</dbReference>
<feature type="domain" description="Insertion element IS402-like" evidence="3">
    <location>
        <begin position="26"/>
        <end position="83"/>
    </location>
</feature>
<organism evidence="4 5">
    <name type="scientific">Spirosoma arboris</name>
    <dbReference type="NCBI Taxonomy" id="2682092"/>
    <lineage>
        <taxon>Bacteria</taxon>
        <taxon>Pseudomonadati</taxon>
        <taxon>Bacteroidota</taxon>
        <taxon>Cytophagia</taxon>
        <taxon>Cytophagales</taxon>
        <taxon>Cytophagaceae</taxon>
        <taxon>Spirosoma</taxon>
    </lineage>
</organism>
<comment type="caution">
    <text evidence="4">The sequence shown here is derived from an EMBL/GenBank/DDBJ whole genome shotgun (WGS) entry which is preliminary data.</text>
</comment>
<dbReference type="InterPro" id="IPR025161">
    <property type="entry name" value="IS402-like_dom"/>
</dbReference>
<keyword evidence="5" id="KW-1185">Reference proteome</keyword>
<name>A0A7K1SK92_9BACT</name>
<evidence type="ECO:0000313" key="5">
    <source>
        <dbReference type="Proteomes" id="UP000436006"/>
    </source>
</evidence>
<dbReference type="AlphaFoldDB" id="A0A7K1SK92"/>
<dbReference type="PANTHER" id="PTHR30007">
    <property type="entry name" value="PHP DOMAIN PROTEIN"/>
    <property type="match status" value="1"/>
</dbReference>
<sequence length="281" mass="32388">MGIMDKAMIETWILPHLTIGTRRFDTTVPLTEIVRCIFHRLKTGCQWRELPTKEFFTDKVLHWNSVFYYYNKWSKANCWRTIWVNLLTKNRTYLDMSSVEFDGSHTPAKNGGDGVGYQGRKACNTTNALFIADNQGVMLAMSTPQEGQHHDLFQIQILFDEICQLLKEAGLDLKGLFLNADAGFDSAEFVAACEKEQIIANVKDNPRNSATSQQPVYEQGTHIFDAQLYQDRSVIELANAWIDGFKALLVRFEFSVRNWMSLHFIAFSVIFLRKVNRKRKV</sequence>